<keyword evidence="1" id="KW-1133">Transmembrane helix</keyword>
<protein>
    <recommendedName>
        <fullName evidence="4">Low temperature requirement protein A</fullName>
    </recommendedName>
</protein>
<keyword evidence="1" id="KW-0812">Transmembrane</keyword>
<dbReference type="Proteomes" id="UP001381003">
    <property type="component" value="Chromosome"/>
</dbReference>
<gene>
    <name evidence="2" type="ORF">N5P18_06485</name>
</gene>
<evidence type="ECO:0000256" key="1">
    <source>
        <dbReference type="SAM" id="Phobius"/>
    </source>
</evidence>
<keyword evidence="3" id="KW-1185">Reference proteome</keyword>
<sequence>MVGIPLGVLAYVLAGAAARDGSWREQAWPGPAISVAVVATLLWLAWSAARRRPLGRVDRSYYRLALLVIGMLGFLGTWHAGLVLGAALLALSLVLDRRVDPEQDDAPVTRDARFGPGT</sequence>
<evidence type="ECO:0008006" key="4">
    <source>
        <dbReference type="Google" id="ProtNLM"/>
    </source>
</evidence>
<feature type="transmembrane region" description="Helical" evidence="1">
    <location>
        <begin position="28"/>
        <end position="49"/>
    </location>
</feature>
<feature type="transmembrane region" description="Helical" evidence="1">
    <location>
        <begin position="61"/>
        <end position="94"/>
    </location>
</feature>
<evidence type="ECO:0000313" key="3">
    <source>
        <dbReference type="Proteomes" id="UP001381003"/>
    </source>
</evidence>
<dbReference type="RefSeq" id="WP_338539068.1">
    <property type="nucleotide sequence ID" value="NZ_CP104874.1"/>
</dbReference>
<proteinExistence type="predicted"/>
<keyword evidence="1" id="KW-0472">Membrane</keyword>
<accession>A0ABZ2FK51</accession>
<evidence type="ECO:0000313" key="2">
    <source>
        <dbReference type="EMBL" id="WWF06513.1"/>
    </source>
</evidence>
<reference evidence="2 3" key="1">
    <citation type="submission" date="2022-09" db="EMBL/GenBank/DDBJ databases">
        <title>Complete genome sequence of Janibacter terrae strain COS04-44, PCL-degrading bacteria isolated from oil spilled coast.</title>
        <authorList>
            <person name="Park H."/>
            <person name="Kim J.Y."/>
            <person name="An S.H."/>
            <person name="Lee C.M."/>
            <person name="Weon H.-Y."/>
        </authorList>
    </citation>
    <scope>NUCLEOTIDE SEQUENCE [LARGE SCALE GENOMIC DNA]</scope>
    <source>
        <strain evidence="2 3">COS04-44</strain>
    </source>
</reference>
<name>A0ABZ2FK51_9MICO</name>
<organism evidence="2 3">
    <name type="scientific">Janibacter terrae</name>
    <dbReference type="NCBI Taxonomy" id="103817"/>
    <lineage>
        <taxon>Bacteria</taxon>
        <taxon>Bacillati</taxon>
        <taxon>Actinomycetota</taxon>
        <taxon>Actinomycetes</taxon>
        <taxon>Micrococcales</taxon>
        <taxon>Intrasporangiaceae</taxon>
        <taxon>Janibacter</taxon>
    </lineage>
</organism>
<dbReference type="EMBL" id="CP104874">
    <property type="protein sequence ID" value="WWF06513.1"/>
    <property type="molecule type" value="Genomic_DNA"/>
</dbReference>